<sequence length="65" mass="6843">MSAPDTGSKSEEARERDRLVALWGGLVVAALLLALWLLYGPNGDRPQPGEADPVIEIEEGAVQGG</sequence>
<dbReference type="RefSeq" id="WP_353471868.1">
    <property type="nucleotide sequence ID" value="NZ_CP123384.1"/>
</dbReference>
<dbReference type="EMBL" id="CP123384">
    <property type="protein sequence ID" value="XCC93042.1"/>
    <property type="molecule type" value="Genomic_DNA"/>
</dbReference>
<accession>A0AAU8AET0</accession>
<evidence type="ECO:0000313" key="2">
    <source>
        <dbReference type="EMBL" id="XCC93042.1"/>
    </source>
</evidence>
<proteinExistence type="predicted"/>
<organism evidence="2">
    <name type="scientific">Alloyangia sp. H15</name>
    <dbReference type="NCBI Taxonomy" id="3029062"/>
    <lineage>
        <taxon>Bacteria</taxon>
        <taxon>Pseudomonadati</taxon>
        <taxon>Pseudomonadota</taxon>
        <taxon>Alphaproteobacteria</taxon>
        <taxon>Rhodobacterales</taxon>
        <taxon>Roseobacteraceae</taxon>
        <taxon>Alloyangia</taxon>
    </lineage>
</organism>
<keyword evidence="1" id="KW-1133">Transmembrane helix</keyword>
<name>A0AAU8AET0_9RHOB</name>
<feature type="transmembrane region" description="Helical" evidence="1">
    <location>
        <begin position="20"/>
        <end position="39"/>
    </location>
</feature>
<keyword evidence="1" id="KW-0812">Transmembrane</keyword>
<gene>
    <name evidence="2" type="ORF">PVT71_11205</name>
</gene>
<reference evidence="2" key="1">
    <citation type="submission" date="2023-02" db="EMBL/GenBank/DDBJ databases">
        <title>Description and genomic characterization of Salipiger bruguierae sp. nov., isolated from the sediment of mangrove plant Bruguiera sexangula.</title>
        <authorList>
            <person name="Long M."/>
        </authorList>
    </citation>
    <scope>NUCLEOTIDE SEQUENCE</scope>
    <source>
        <strain evidence="2">H15</strain>
    </source>
</reference>
<dbReference type="AlphaFoldDB" id="A0AAU8AET0"/>
<evidence type="ECO:0000256" key="1">
    <source>
        <dbReference type="SAM" id="Phobius"/>
    </source>
</evidence>
<protein>
    <submittedName>
        <fullName evidence="2">Uncharacterized protein</fullName>
    </submittedName>
</protein>
<keyword evidence="1" id="KW-0472">Membrane</keyword>